<evidence type="ECO:0000256" key="2">
    <source>
        <dbReference type="SAM" id="SignalP"/>
    </source>
</evidence>
<feature type="chain" id="PRO_5022804587" description="YMGG-like Gly-zipper domain-containing protein" evidence="2">
    <location>
        <begin position="18"/>
        <end position="69"/>
    </location>
</feature>
<name>A0A5B8IVC8_9RHOB</name>
<gene>
    <name evidence="3" type="ORF">FPZ52_08025</name>
</gene>
<evidence type="ECO:0000313" key="4">
    <source>
        <dbReference type="Proteomes" id="UP000318483"/>
    </source>
</evidence>
<dbReference type="PROSITE" id="PS51257">
    <property type="entry name" value="PROKAR_LIPOPROTEIN"/>
    <property type="match status" value="1"/>
</dbReference>
<dbReference type="EMBL" id="CP042261">
    <property type="protein sequence ID" value="QDY69574.1"/>
    <property type="molecule type" value="Genomic_DNA"/>
</dbReference>
<proteinExistence type="predicted"/>
<dbReference type="Proteomes" id="UP000318483">
    <property type="component" value="Chromosome"/>
</dbReference>
<keyword evidence="1" id="KW-0812">Transmembrane</keyword>
<keyword evidence="1" id="KW-1133">Transmembrane helix</keyword>
<reference evidence="3 4" key="1">
    <citation type="submission" date="2019-07" db="EMBL/GenBank/DDBJ databases">
        <title>Litoreibacter alkalisoli sp. nov., isolated from saline-alkaline soil.</title>
        <authorList>
            <person name="Wang S."/>
            <person name="Xu L."/>
            <person name="Xing Y.-T."/>
            <person name="Sun J.-Q."/>
        </authorList>
    </citation>
    <scope>NUCLEOTIDE SEQUENCE [LARGE SCALE GENOMIC DNA]</scope>
    <source>
        <strain evidence="3 4">LN3S51</strain>
    </source>
</reference>
<dbReference type="AlphaFoldDB" id="A0A5B8IVC8"/>
<keyword evidence="2" id="KW-0732">Signal</keyword>
<sequence>MRRKIMLLGAAALVALAGCSKPPSQWTQGERALVGAGAGVGVAAVAGASLGWGATIGAGAGLVSGLVSQ</sequence>
<keyword evidence="1" id="KW-0472">Membrane</keyword>
<feature type="transmembrane region" description="Helical" evidence="1">
    <location>
        <begin position="43"/>
        <end position="67"/>
    </location>
</feature>
<dbReference type="RefSeq" id="WP_146364952.1">
    <property type="nucleotide sequence ID" value="NZ_CP042261.1"/>
</dbReference>
<evidence type="ECO:0008006" key="5">
    <source>
        <dbReference type="Google" id="ProtNLM"/>
    </source>
</evidence>
<organism evidence="3 4">
    <name type="scientific">Qingshengfaniella alkalisoli</name>
    <dbReference type="NCBI Taxonomy" id="2599296"/>
    <lineage>
        <taxon>Bacteria</taxon>
        <taxon>Pseudomonadati</taxon>
        <taxon>Pseudomonadota</taxon>
        <taxon>Alphaproteobacteria</taxon>
        <taxon>Rhodobacterales</taxon>
        <taxon>Paracoccaceae</taxon>
        <taxon>Qingshengfaniella</taxon>
    </lineage>
</organism>
<accession>A0A5B8IVC8</accession>
<feature type="signal peptide" evidence="2">
    <location>
        <begin position="1"/>
        <end position="17"/>
    </location>
</feature>
<protein>
    <recommendedName>
        <fullName evidence="5">YMGG-like Gly-zipper domain-containing protein</fullName>
    </recommendedName>
</protein>
<dbReference type="KEGG" id="lit:FPZ52_08025"/>
<keyword evidence="4" id="KW-1185">Reference proteome</keyword>
<evidence type="ECO:0000256" key="1">
    <source>
        <dbReference type="SAM" id="Phobius"/>
    </source>
</evidence>
<evidence type="ECO:0000313" key="3">
    <source>
        <dbReference type="EMBL" id="QDY69574.1"/>
    </source>
</evidence>